<dbReference type="HOGENOM" id="CLU_2236504_0_0_1"/>
<gene>
    <name evidence="2" type="ORF">DICSQDRAFT_138158</name>
</gene>
<feature type="chain" id="PRO_5004456094" description="Secreted protein" evidence="1">
    <location>
        <begin position="18"/>
        <end position="105"/>
    </location>
</feature>
<dbReference type="KEGG" id="dsq:DICSQDRAFT_138158"/>
<accession>R7SV51</accession>
<dbReference type="Proteomes" id="UP000053319">
    <property type="component" value="Unassembled WGS sequence"/>
</dbReference>
<dbReference type="GeneID" id="18835692"/>
<evidence type="ECO:0000313" key="2">
    <source>
        <dbReference type="EMBL" id="EJF59946.1"/>
    </source>
</evidence>
<proteinExistence type="predicted"/>
<feature type="signal peptide" evidence="1">
    <location>
        <begin position="1"/>
        <end position="17"/>
    </location>
</feature>
<evidence type="ECO:0000313" key="3">
    <source>
        <dbReference type="Proteomes" id="UP000053319"/>
    </source>
</evidence>
<sequence length="105" mass="11639">MLSAGFLLATCFLGVSGFLCWRRPVARSSVGGCMWATKIFAIAKLMTRVVGQSFGRHTSLYRHDGLEGVERVPLRKFVVGILFIRAVTADIAQIEVISFVAQFMR</sequence>
<organism evidence="2 3">
    <name type="scientific">Dichomitus squalens (strain LYAD-421)</name>
    <name type="common">Western red white-rot fungus</name>
    <dbReference type="NCBI Taxonomy" id="732165"/>
    <lineage>
        <taxon>Eukaryota</taxon>
        <taxon>Fungi</taxon>
        <taxon>Dikarya</taxon>
        <taxon>Basidiomycota</taxon>
        <taxon>Agaricomycotina</taxon>
        <taxon>Agaricomycetes</taxon>
        <taxon>Polyporales</taxon>
        <taxon>Polyporaceae</taxon>
        <taxon>Dichomitus</taxon>
    </lineage>
</organism>
<dbReference type="RefSeq" id="XP_007367409.1">
    <property type="nucleotide sequence ID" value="XM_007367347.1"/>
</dbReference>
<evidence type="ECO:0000256" key="1">
    <source>
        <dbReference type="SAM" id="SignalP"/>
    </source>
</evidence>
<evidence type="ECO:0008006" key="4">
    <source>
        <dbReference type="Google" id="ProtNLM"/>
    </source>
</evidence>
<keyword evidence="1" id="KW-0732">Signal</keyword>
<protein>
    <recommendedName>
        <fullName evidence="4">Secreted protein</fullName>
    </recommendedName>
</protein>
<dbReference type="AlphaFoldDB" id="R7SV51"/>
<reference evidence="2 3" key="1">
    <citation type="journal article" date="2012" name="Science">
        <title>The Paleozoic origin of enzymatic lignin decomposition reconstructed from 31 fungal genomes.</title>
        <authorList>
            <person name="Floudas D."/>
            <person name="Binder M."/>
            <person name="Riley R."/>
            <person name="Barry K."/>
            <person name="Blanchette R.A."/>
            <person name="Henrissat B."/>
            <person name="Martinez A.T."/>
            <person name="Otillar R."/>
            <person name="Spatafora J.W."/>
            <person name="Yadav J.S."/>
            <person name="Aerts A."/>
            <person name="Benoit I."/>
            <person name="Boyd A."/>
            <person name="Carlson A."/>
            <person name="Copeland A."/>
            <person name="Coutinho P.M."/>
            <person name="de Vries R.P."/>
            <person name="Ferreira P."/>
            <person name="Findley K."/>
            <person name="Foster B."/>
            <person name="Gaskell J."/>
            <person name="Glotzer D."/>
            <person name="Gorecki P."/>
            <person name="Heitman J."/>
            <person name="Hesse C."/>
            <person name="Hori C."/>
            <person name="Igarashi K."/>
            <person name="Jurgens J.A."/>
            <person name="Kallen N."/>
            <person name="Kersten P."/>
            <person name="Kohler A."/>
            <person name="Kuees U."/>
            <person name="Kumar T.K.A."/>
            <person name="Kuo A."/>
            <person name="LaButti K."/>
            <person name="Larrondo L.F."/>
            <person name="Lindquist E."/>
            <person name="Ling A."/>
            <person name="Lombard V."/>
            <person name="Lucas S."/>
            <person name="Lundell T."/>
            <person name="Martin R."/>
            <person name="McLaughlin D.J."/>
            <person name="Morgenstern I."/>
            <person name="Morin E."/>
            <person name="Murat C."/>
            <person name="Nagy L.G."/>
            <person name="Nolan M."/>
            <person name="Ohm R.A."/>
            <person name="Patyshakuliyeva A."/>
            <person name="Rokas A."/>
            <person name="Ruiz-Duenas F.J."/>
            <person name="Sabat G."/>
            <person name="Salamov A."/>
            <person name="Samejima M."/>
            <person name="Schmutz J."/>
            <person name="Slot J.C."/>
            <person name="St John F."/>
            <person name="Stenlid J."/>
            <person name="Sun H."/>
            <person name="Sun S."/>
            <person name="Syed K."/>
            <person name="Tsang A."/>
            <person name="Wiebenga A."/>
            <person name="Young D."/>
            <person name="Pisabarro A."/>
            <person name="Eastwood D.C."/>
            <person name="Martin F."/>
            <person name="Cullen D."/>
            <person name="Grigoriev I.V."/>
            <person name="Hibbett D.S."/>
        </authorList>
    </citation>
    <scope>NUCLEOTIDE SEQUENCE [LARGE SCALE GENOMIC DNA]</scope>
    <source>
        <strain evidence="2 3">LYAD-421 SS1</strain>
    </source>
</reference>
<dbReference type="EMBL" id="JH719420">
    <property type="protein sequence ID" value="EJF59946.1"/>
    <property type="molecule type" value="Genomic_DNA"/>
</dbReference>
<name>R7SV51_DICSQ</name>